<comment type="caution">
    <text evidence="2">The sequence shown here is derived from an EMBL/GenBank/DDBJ whole genome shotgun (WGS) entry which is preliminary data.</text>
</comment>
<dbReference type="EMBL" id="LXQA010596344">
    <property type="protein sequence ID" value="MCI61260.1"/>
    <property type="molecule type" value="Genomic_DNA"/>
</dbReference>
<keyword evidence="3" id="KW-1185">Reference proteome</keyword>
<evidence type="ECO:0000313" key="2">
    <source>
        <dbReference type="EMBL" id="MCI61260.1"/>
    </source>
</evidence>
<accession>A0A392TM97</accession>
<name>A0A392TM97_9FABA</name>
<sequence>MVLSPQARLATASDQATESLPSTGDYWRALATSSPHLARRQHDPRQATPRTSPGDSTQNRVLCGG</sequence>
<feature type="compositionally biased region" description="Polar residues" evidence="1">
    <location>
        <begin position="12"/>
        <end position="22"/>
    </location>
</feature>
<dbReference type="Proteomes" id="UP000265520">
    <property type="component" value="Unassembled WGS sequence"/>
</dbReference>
<organism evidence="2 3">
    <name type="scientific">Trifolium medium</name>
    <dbReference type="NCBI Taxonomy" id="97028"/>
    <lineage>
        <taxon>Eukaryota</taxon>
        <taxon>Viridiplantae</taxon>
        <taxon>Streptophyta</taxon>
        <taxon>Embryophyta</taxon>
        <taxon>Tracheophyta</taxon>
        <taxon>Spermatophyta</taxon>
        <taxon>Magnoliopsida</taxon>
        <taxon>eudicotyledons</taxon>
        <taxon>Gunneridae</taxon>
        <taxon>Pentapetalae</taxon>
        <taxon>rosids</taxon>
        <taxon>fabids</taxon>
        <taxon>Fabales</taxon>
        <taxon>Fabaceae</taxon>
        <taxon>Papilionoideae</taxon>
        <taxon>50 kb inversion clade</taxon>
        <taxon>NPAAA clade</taxon>
        <taxon>Hologalegina</taxon>
        <taxon>IRL clade</taxon>
        <taxon>Trifolieae</taxon>
        <taxon>Trifolium</taxon>
    </lineage>
</organism>
<feature type="compositionally biased region" description="Polar residues" evidence="1">
    <location>
        <begin position="48"/>
        <end position="65"/>
    </location>
</feature>
<feature type="region of interest" description="Disordered" evidence="1">
    <location>
        <begin position="1"/>
        <end position="65"/>
    </location>
</feature>
<proteinExistence type="predicted"/>
<evidence type="ECO:0000313" key="3">
    <source>
        <dbReference type="Proteomes" id="UP000265520"/>
    </source>
</evidence>
<dbReference type="AlphaFoldDB" id="A0A392TM97"/>
<evidence type="ECO:0000256" key="1">
    <source>
        <dbReference type="SAM" id="MobiDB-lite"/>
    </source>
</evidence>
<protein>
    <submittedName>
        <fullName evidence="2">Uncharacterized protein</fullName>
    </submittedName>
</protein>
<reference evidence="2 3" key="1">
    <citation type="journal article" date="2018" name="Front. Plant Sci.">
        <title>Red Clover (Trifolium pratense) and Zigzag Clover (T. medium) - A Picture of Genomic Similarities and Differences.</title>
        <authorList>
            <person name="Dluhosova J."/>
            <person name="Istvanek J."/>
            <person name="Nedelnik J."/>
            <person name="Repkova J."/>
        </authorList>
    </citation>
    <scope>NUCLEOTIDE SEQUENCE [LARGE SCALE GENOMIC DNA]</scope>
    <source>
        <strain evidence="3">cv. 10/8</strain>
        <tissue evidence="2">Leaf</tissue>
    </source>
</reference>